<dbReference type="PANTHER" id="PTHR10953">
    <property type="entry name" value="UBIQUITIN-ACTIVATING ENZYME E1"/>
    <property type="match status" value="1"/>
</dbReference>
<evidence type="ECO:0000256" key="11">
    <source>
        <dbReference type="ARBA" id="ARBA00075328"/>
    </source>
</evidence>
<comment type="function">
    <text evidence="6">Catalyzes the adenylation by ATP of the carboxyl group of the C-terminal glycine of sulfur carrier protein MoaD.</text>
</comment>
<dbReference type="EC" id="2.7.7.80" evidence="8"/>
<evidence type="ECO:0000256" key="3">
    <source>
        <dbReference type="ARBA" id="ARBA00022741"/>
    </source>
</evidence>
<dbReference type="GO" id="GO:0008641">
    <property type="term" value="F:ubiquitin-like modifier activating enzyme activity"/>
    <property type="evidence" value="ECO:0007669"/>
    <property type="project" value="InterPro"/>
</dbReference>
<evidence type="ECO:0000256" key="10">
    <source>
        <dbReference type="ARBA" id="ARBA00075110"/>
    </source>
</evidence>
<accession>A0A4S4AY33</accession>
<dbReference type="GO" id="GO:0005524">
    <property type="term" value="F:ATP binding"/>
    <property type="evidence" value="ECO:0007669"/>
    <property type="project" value="UniProtKB-KW"/>
</dbReference>
<reference evidence="14 15" key="1">
    <citation type="submission" date="2019-04" db="EMBL/GenBank/DDBJ databases">
        <title>Azoarcus rhizosphaerae sp. nov. isolated from rhizosphere of Ficus religiosa.</title>
        <authorList>
            <person name="Lin S.-Y."/>
            <person name="Hameed A."/>
            <person name="Hsu Y.-H."/>
            <person name="Young C.-C."/>
        </authorList>
    </citation>
    <scope>NUCLEOTIDE SEQUENCE [LARGE SCALE GENOMIC DNA]</scope>
    <source>
        <strain evidence="14 15">CC-YHH848</strain>
    </source>
</reference>
<evidence type="ECO:0000313" key="14">
    <source>
        <dbReference type="EMBL" id="THF63522.1"/>
    </source>
</evidence>
<dbReference type="GO" id="GO:0061605">
    <property type="term" value="F:molybdopterin-synthase adenylyltransferase activity"/>
    <property type="evidence" value="ECO:0007669"/>
    <property type="project" value="UniProtKB-EC"/>
</dbReference>
<dbReference type="SUPFAM" id="SSF54285">
    <property type="entry name" value="MoaD/ThiS"/>
    <property type="match status" value="1"/>
</dbReference>
<dbReference type="Gene3D" id="3.40.50.720">
    <property type="entry name" value="NAD(P)-binding Rossmann-like Domain"/>
    <property type="match status" value="1"/>
</dbReference>
<dbReference type="GO" id="GO:0008146">
    <property type="term" value="F:sulfotransferase activity"/>
    <property type="evidence" value="ECO:0007669"/>
    <property type="project" value="TreeGrafter"/>
</dbReference>
<evidence type="ECO:0000256" key="1">
    <source>
        <dbReference type="ARBA" id="ARBA00009919"/>
    </source>
</evidence>
<sequence>MPKLTIPEILMRVATLDSRTYSVDGETVTASLQALCQRHPQLEQHFFYDSGQLKEHFMLVVGGALAAPDTSLSEASELEILLAASGGSGPPELPHLSEHERARYARHIMLPQVGENGQRKLKAAKVLIVGTGGLGSPVSMYLAAAGVGTIGLIDFDVVDQSNLQRQIVHSVTTVGAPKVLSAKQRLQDINDQPHLVTYDAKLNEQNAHDIVPKYDVIVDGCDNYETRYLINRVAQEYGVPYVYGAIFQFDGQVSVFLPGRGPCYQCLHPEEPPPAIAPNANNKGVFGVLPGVVGLLEATEALKLILGIGNLLAGRLLIYDALSMRFRELAFQKRPACRACGTATAELCH</sequence>
<dbReference type="InterPro" id="IPR016155">
    <property type="entry name" value="Mopterin_synth/thiamin_S_b"/>
</dbReference>
<name>A0A4S4AY33_9RHOO</name>
<evidence type="ECO:0000256" key="4">
    <source>
        <dbReference type="ARBA" id="ARBA00022840"/>
    </source>
</evidence>
<evidence type="ECO:0000313" key="15">
    <source>
        <dbReference type="Proteomes" id="UP000307956"/>
    </source>
</evidence>
<comment type="caution">
    <text evidence="14">The sequence shown here is derived from an EMBL/GenBank/DDBJ whole genome shotgun (WGS) entry which is preliminary data.</text>
</comment>
<evidence type="ECO:0000256" key="6">
    <source>
        <dbReference type="ARBA" id="ARBA00055169"/>
    </source>
</evidence>
<evidence type="ECO:0000256" key="7">
    <source>
        <dbReference type="ARBA" id="ARBA00063809"/>
    </source>
</evidence>
<dbReference type="SUPFAM" id="SSF69572">
    <property type="entry name" value="Activating enzymes of the ubiquitin-like proteins"/>
    <property type="match status" value="1"/>
</dbReference>
<dbReference type="GO" id="GO:0005829">
    <property type="term" value="C:cytosol"/>
    <property type="evidence" value="ECO:0007669"/>
    <property type="project" value="TreeGrafter"/>
</dbReference>
<dbReference type="Gene3D" id="3.10.20.30">
    <property type="match status" value="1"/>
</dbReference>
<dbReference type="AlphaFoldDB" id="A0A4S4AY33"/>
<dbReference type="RefSeq" id="WP_136383973.1">
    <property type="nucleotide sequence ID" value="NZ_SSOD01000003.1"/>
</dbReference>
<dbReference type="Proteomes" id="UP000307956">
    <property type="component" value="Unassembled WGS sequence"/>
</dbReference>
<keyword evidence="2 14" id="KW-0808">Transferase</keyword>
<dbReference type="InterPro" id="IPR012675">
    <property type="entry name" value="Beta-grasp_dom_sf"/>
</dbReference>
<dbReference type="NCBIfam" id="NF004281">
    <property type="entry name" value="PRK05690.1"/>
    <property type="match status" value="1"/>
</dbReference>
<dbReference type="InterPro" id="IPR045886">
    <property type="entry name" value="ThiF/MoeB/HesA"/>
</dbReference>
<comment type="similarity">
    <text evidence="1">Belongs to the HesA/MoeB/ThiF family.</text>
</comment>
<dbReference type="GO" id="GO:0004792">
    <property type="term" value="F:thiosulfate-cyanide sulfurtransferase activity"/>
    <property type="evidence" value="ECO:0007669"/>
    <property type="project" value="TreeGrafter"/>
</dbReference>
<evidence type="ECO:0000256" key="9">
    <source>
        <dbReference type="ARBA" id="ARBA00073635"/>
    </source>
</evidence>
<evidence type="ECO:0000256" key="2">
    <source>
        <dbReference type="ARBA" id="ARBA00022679"/>
    </source>
</evidence>
<keyword evidence="14" id="KW-0548">Nucleotidyltransferase</keyword>
<dbReference type="Pfam" id="PF00899">
    <property type="entry name" value="ThiF"/>
    <property type="match status" value="1"/>
</dbReference>
<gene>
    <name evidence="14" type="primary">moeB</name>
    <name evidence="14" type="ORF">E6O51_05560</name>
</gene>
<dbReference type="OrthoDB" id="9804286at2"/>
<keyword evidence="4" id="KW-0067">ATP-binding</keyword>
<proteinExistence type="inferred from homology"/>
<comment type="catalytic activity">
    <reaction evidence="5">
        <text>[molybdopterin-synthase sulfur-carrier protein]-C-terminal Gly-Gly + ATP + H(+) = [molybdopterin-synthase sulfur-carrier protein]-C-terminal Gly-Gly-AMP + diphosphate</text>
        <dbReference type="Rhea" id="RHEA:43616"/>
        <dbReference type="Rhea" id="RHEA-COMP:12159"/>
        <dbReference type="Rhea" id="RHEA-COMP:12202"/>
        <dbReference type="ChEBI" id="CHEBI:15378"/>
        <dbReference type="ChEBI" id="CHEBI:30616"/>
        <dbReference type="ChEBI" id="CHEBI:33019"/>
        <dbReference type="ChEBI" id="CHEBI:90618"/>
        <dbReference type="ChEBI" id="CHEBI:90778"/>
        <dbReference type="EC" id="2.7.7.80"/>
    </reaction>
</comment>
<protein>
    <recommendedName>
        <fullName evidence="9">Molybdopterin-synthase adenylyltransferase</fullName>
        <ecNumber evidence="8">2.7.7.80</ecNumber>
    </recommendedName>
    <alternativeName>
        <fullName evidence="12">MoaD protein adenylase</fullName>
    </alternativeName>
    <alternativeName>
        <fullName evidence="10">Molybdopterin-converting factor subunit 1 adenylase</fullName>
    </alternativeName>
    <alternativeName>
        <fullName evidence="11">Sulfur carrier protein MoaD adenylyltransferase</fullName>
    </alternativeName>
</protein>
<keyword evidence="15" id="KW-1185">Reference proteome</keyword>
<comment type="subunit">
    <text evidence="7">Homodimer. Forms a stable heterotetrameric complex of 2 MoeB and 2 MoaD during adenylation of MoaD.</text>
</comment>
<evidence type="ECO:0000256" key="12">
    <source>
        <dbReference type="ARBA" id="ARBA00078531"/>
    </source>
</evidence>
<evidence type="ECO:0000259" key="13">
    <source>
        <dbReference type="Pfam" id="PF00899"/>
    </source>
</evidence>
<dbReference type="InterPro" id="IPR000594">
    <property type="entry name" value="ThiF_NAD_FAD-bd"/>
</dbReference>
<dbReference type="InterPro" id="IPR035985">
    <property type="entry name" value="Ubiquitin-activating_enz"/>
</dbReference>
<dbReference type="CDD" id="cd00757">
    <property type="entry name" value="ThiF_MoeB_HesA_family"/>
    <property type="match status" value="1"/>
</dbReference>
<dbReference type="EMBL" id="SSOD01000003">
    <property type="protein sequence ID" value="THF63522.1"/>
    <property type="molecule type" value="Genomic_DNA"/>
</dbReference>
<feature type="domain" description="THIF-type NAD/FAD binding fold" evidence="13">
    <location>
        <begin position="104"/>
        <end position="338"/>
    </location>
</feature>
<evidence type="ECO:0000256" key="8">
    <source>
        <dbReference type="ARBA" id="ARBA00066884"/>
    </source>
</evidence>
<organism evidence="14 15">
    <name type="scientific">Pseudothauera rhizosphaerae</name>
    <dbReference type="NCBI Taxonomy" id="2565932"/>
    <lineage>
        <taxon>Bacteria</taxon>
        <taxon>Pseudomonadati</taxon>
        <taxon>Pseudomonadota</taxon>
        <taxon>Betaproteobacteria</taxon>
        <taxon>Rhodocyclales</taxon>
        <taxon>Zoogloeaceae</taxon>
        <taxon>Pseudothauera</taxon>
    </lineage>
</organism>
<evidence type="ECO:0000256" key="5">
    <source>
        <dbReference type="ARBA" id="ARBA00052218"/>
    </source>
</evidence>
<dbReference type="FunFam" id="3.40.50.720:FF:000033">
    <property type="entry name" value="Adenylyltransferase and sulfurtransferase MOCS3"/>
    <property type="match status" value="1"/>
</dbReference>
<dbReference type="PANTHER" id="PTHR10953:SF102">
    <property type="entry name" value="ADENYLYLTRANSFERASE AND SULFURTRANSFERASE MOCS3"/>
    <property type="match status" value="1"/>
</dbReference>
<keyword evidence="3" id="KW-0547">Nucleotide-binding</keyword>